<dbReference type="GO" id="GO:0005524">
    <property type="term" value="F:ATP binding"/>
    <property type="evidence" value="ECO:0007669"/>
    <property type="project" value="UniProtKB-KW"/>
</dbReference>
<gene>
    <name evidence="7" type="ORF">SAMN04488075_0505</name>
</gene>
<dbReference type="InterPro" id="IPR017871">
    <property type="entry name" value="ABC_transporter-like_CS"/>
</dbReference>
<keyword evidence="3 7" id="KW-0067">ATP-binding</keyword>
<dbReference type="Pfam" id="PF00005">
    <property type="entry name" value="ABC_tran"/>
    <property type="match status" value="1"/>
</dbReference>
<keyword evidence="8" id="KW-1185">Reference proteome</keyword>
<feature type="domain" description="ABC transporter" evidence="6">
    <location>
        <begin position="3"/>
        <end position="227"/>
    </location>
</feature>
<reference evidence="8" key="1">
    <citation type="submission" date="2016-10" db="EMBL/GenBank/DDBJ databases">
        <authorList>
            <person name="Varghese N."/>
            <person name="Submissions S."/>
        </authorList>
    </citation>
    <scope>NUCLEOTIDE SEQUENCE [LARGE SCALE GENOMIC DNA]</scope>
    <source>
        <strain evidence="8">DSM 11593</strain>
    </source>
</reference>
<dbReference type="InterPro" id="IPR003593">
    <property type="entry name" value="AAA+_ATPase"/>
</dbReference>
<proteinExistence type="predicted"/>
<keyword evidence="1" id="KW-0813">Transport</keyword>
<dbReference type="STRING" id="65735.SAMN04488075_0505"/>
<evidence type="ECO:0000313" key="7">
    <source>
        <dbReference type="EMBL" id="SEH63644.1"/>
    </source>
</evidence>
<evidence type="ECO:0000256" key="4">
    <source>
        <dbReference type="ARBA" id="ARBA00022967"/>
    </source>
</evidence>
<dbReference type="GO" id="GO:0016887">
    <property type="term" value="F:ATP hydrolysis activity"/>
    <property type="evidence" value="ECO:0007669"/>
    <property type="project" value="InterPro"/>
</dbReference>
<evidence type="ECO:0000259" key="6">
    <source>
        <dbReference type="PROSITE" id="PS50893"/>
    </source>
</evidence>
<dbReference type="InterPro" id="IPR027417">
    <property type="entry name" value="P-loop_NTPase"/>
</dbReference>
<dbReference type="PROSITE" id="PS50893">
    <property type="entry name" value="ABC_TRANSPORTER_2"/>
    <property type="match status" value="1"/>
</dbReference>
<dbReference type="Gene3D" id="3.40.50.300">
    <property type="entry name" value="P-loop containing nucleotide triphosphate hydrolases"/>
    <property type="match status" value="1"/>
</dbReference>
<dbReference type="PROSITE" id="PS00211">
    <property type="entry name" value="ABC_TRANSPORTER_1"/>
    <property type="match status" value="1"/>
</dbReference>
<dbReference type="AlphaFoldDB" id="A0A1H6JMM4"/>
<dbReference type="SMART" id="SM00382">
    <property type="entry name" value="AAA"/>
    <property type="match status" value="1"/>
</dbReference>
<protein>
    <submittedName>
        <fullName evidence="7">Iron complex transport system ATP-binding protein</fullName>
    </submittedName>
</protein>
<dbReference type="PANTHER" id="PTHR42794:SF1">
    <property type="entry name" value="HEMIN IMPORT ATP-BINDING PROTEIN HMUV"/>
    <property type="match status" value="1"/>
</dbReference>
<dbReference type="RefSeq" id="WP_090845011.1">
    <property type="nucleotide sequence ID" value="NZ_FNXG01000001.1"/>
</dbReference>
<evidence type="ECO:0000313" key="8">
    <source>
        <dbReference type="Proteomes" id="UP000199125"/>
    </source>
</evidence>
<dbReference type="PANTHER" id="PTHR42794">
    <property type="entry name" value="HEMIN IMPORT ATP-BINDING PROTEIN HMUV"/>
    <property type="match status" value="1"/>
</dbReference>
<keyword evidence="2" id="KW-0547">Nucleotide-binding</keyword>
<accession>A0A1H6JMM4</accession>
<dbReference type="SUPFAM" id="SSF52540">
    <property type="entry name" value="P-loop containing nucleoside triphosphate hydrolases"/>
    <property type="match status" value="1"/>
</dbReference>
<sequence length="260" mass="27467">MSLSLRDLTVRRDGRVVVDRVSLNVSQGSFVGLIGPNGAGKTTLMRAALGLIAAEGFSDLAALPPSRRARRAAWLPQAREIAWPIPVEPLVRLGRRTDPDRRADTPAVAEAMAAMEVTHLRDRPATELSGGELARVLIARLLAQRTPLILADEPVAGLDPAHQFAVMALFQRLAGQGRTVIASIHDLTLAARFCERLVLMGAGGRIVADGPPAQVLTPERLQQVFGVGGSFLPTPSGPVFVTLPPPPSSPAPAPPDPADP</sequence>
<dbReference type="InterPro" id="IPR003439">
    <property type="entry name" value="ABC_transporter-like_ATP-bd"/>
</dbReference>
<name>A0A1H6JMM4_9RHOB</name>
<dbReference type="CDD" id="cd03214">
    <property type="entry name" value="ABC_Iron-Siderophores_B12_Hemin"/>
    <property type="match status" value="1"/>
</dbReference>
<evidence type="ECO:0000256" key="5">
    <source>
        <dbReference type="ARBA" id="ARBA00037066"/>
    </source>
</evidence>
<dbReference type="Proteomes" id="UP000199125">
    <property type="component" value="Unassembled WGS sequence"/>
</dbReference>
<evidence type="ECO:0000256" key="1">
    <source>
        <dbReference type="ARBA" id="ARBA00022448"/>
    </source>
</evidence>
<organism evidence="7 8">
    <name type="scientific">Paracoccus alkenifer</name>
    <dbReference type="NCBI Taxonomy" id="65735"/>
    <lineage>
        <taxon>Bacteria</taxon>
        <taxon>Pseudomonadati</taxon>
        <taxon>Pseudomonadota</taxon>
        <taxon>Alphaproteobacteria</taxon>
        <taxon>Rhodobacterales</taxon>
        <taxon>Paracoccaceae</taxon>
        <taxon>Paracoccus</taxon>
    </lineage>
</organism>
<evidence type="ECO:0000256" key="2">
    <source>
        <dbReference type="ARBA" id="ARBA00022741"/>
    </source>
</evidence>
<dbReference type="EMBL" id="FNXG01000001">
    <property type="protein sequence ID" value="SEH63644.1"/>
    <property type="molecule type" value="Genomic_DNA"/>
</dbReference>
<keyword evidence="4" id="KW-1278">Translocase</keyword>
<dbReference type="OrthoDB" id="9805601at2"/>
<evidence type="ECO:0000256" key="3">
    <source>
        <dbReference type="ARBA" id="ARBA00022840"/>
    </source>
</evidence>
<comment type="function">
    <text evidence="5">Part of the ABC transporter complex HmuTUV involved in hemin import. Responsible for energy coupling to the transport system.</text>
</comment>